<keyword evidence="2" id="KW-1185">Reference proteome</keyword>
<evidence type="ECO:0000313" key="2">
    <source>
        <dbReference type="Proteomes" id="UP000326570"/>
    </source>
</evidence>
<comment type="caution">
    <text evidence="1">The sequence shown here is derived from an EMBL/GenBank/DDBJ whole genome shotgun (WGS) entry which is preliminary data.</text>
</comment>
<dbReference type="AlphaFoldDB" id="A0A5N1ISQ9"/>
<dbReference type="RefSeq" id="WP_150904111.1">
    <property type="nucleotide sequence ID" value="NZ_VTWT01000006.1"/>
</dbReference>
<accession>A0A5N1ISQ9</accession>
<proteinExistence type="predicted"/>
<name>A0A5N1ISQ9_9BACT</name>
<gene>
    <name evidence="1" type="ORF">F0P94_11865</name>
</gene>
<evidence type="ECO:0000313" key="1">
    <source>
        <dbReference type="EMBL" id="KAA9332698.1"/>
    </source>
</evidence>
<organism evidence="1 2">
    <name type="scientific">Adhaeribacter soli</name>
    <dbReference type="NCBI Taxonomy" id="2607655"/>
    <lineage>
        <taxon>Bacteria</taxon>
        <taxon>Pseudomonadati</taxon>
        <taxon>Bacteroidota</taxon>
        <taxon>Cytophagia</taxon>
        <taxon>Cytophagales</taxon>
        <taxon>Hymenobacteraceae</taxon>
        <taxon>Adhaeribacter</taxon>
    </lineage>
</organism>
<reference evidence="1 2" key="1">
    <citation type="submission" date="2019-09" db="EMBL/GenBank/DDBJ databases">
        <title>Genome sequence of Adhaeribacter sp. M2.</title>
        <authorList>
            <person name="Srinivasan S."/>
        </authorList>
    </citation>
    <scope>NUCLEOTIDE SEQUENCE [LARGE SCALE GENOMIC DNA]</scope>
    <source>
        <strain evidence="1 2">M2</strain>
    </source>
</reference>
<sequence>MEYISANQINVLVYNLLSKDVSHLLLYENEEAFSSLMQAGLKTTRKGSDLMLYIKSEHELYKVRRITQYPLFIKF</sequence>
<dbReference type="Proteomes" id="UP000326570">
    <property type="component" value="Unassembled WGS sequence"/>
</dbReference>
<protein>
    <submittedName>
        <fullName evidence="1">Uncharacterized protein</fullName>
    </submittedName>
</protein>
<dbReference type="EMBL" id="VTWT01000006">
    <property type="protein sequence ID" value="KAA9332698.1"/>
    <property type="molecule type" value="Genomic_DNA"/>
</dbReference>